<dbReference type="InterPro" id="IPR016187">
    <property type="entry name" value="CTDL_fold"/>
</dbReference>
<dbReference type="PANTHER" id="PTHR23150:SF19">
    <property type="entry name" value="FORMYLGLYCINE-GENERATING ENZYME"/>
    <property type="match status" value="1"/>
</dbReference>
<dbReference type="EMBL" id="JACJTE010000027">
    <property type="protein sequence ID" value="MBD2563199.1"/>
    <property type="molecule type" value="Genomic_DNA"/>
</dbReference>
<name>A0ABR8F290_NOSLI</name>
<dbReference type="PROSITE" id="PS50104">
    <property type="entry name" value="TIR"/>
    <property type="match status" value="1"/>
</dbReference>
<dbReference type="InterPro" id="IPR051043">
    <property type="entry name" value="Sulfatase_Mod_Factor_Kinase"/>
</dbReference>
<evidence type="ECO:0000259" key="1">
    <source>
        <dbReference type="PROSITE" id="PS50104"/>
    </source>
</evidence>
<dbReference type="Gene3D" id="3.90.1580.10">
    <property type="entry name" value="paralog of FGE (formylglycine-generating enzyme)"/>
    <property type="match status" value="1"/>
</dbReference>
<comment type="caution">
    <text evidence="2">The sequence shown here is derived from an EMBL/GenBank/DDBJ whole genome shotgun (WGS) entry which is preliminary data.</text>
</comment>
<dbReference type="InterPro" id="IPR000157">
    <property type="entry name" value="TIR_dom"/>
</dbReference>
<dbReference type="SUPFAM" id="SSF52200">
    <property type="entry name" value="Toll/Interleukin receptor TIR domain"/>
    <property type="match status" value="1"/>
</dbReference>
<dbReference type="InterPro" id="IPR035897">
    <property type="entry name" value="Toll_tir_struct_dom_sf"/>
</dbReference>
<dbReference type="PANTHER" id="PTHR23150">
    <property type="entry name" value="SULFATASE MODIFYING FACTOR 1, 2"/>
    <property type="match status" value="1"/>
</dbReference>
<reference evidence="2 3" key="1">
    <citation type="journal article" date="2020" name="ISME J.">
        <title>Comparative genomics reveals insights into cyanobacterial evolution and habitat adaptation.</title>
        <authorList>
            <person name="Chen M.Y."/>
            <person name="Teng W.K."/>
            <person name="Zhao L."/>
            <person name="Hu C.X."/>
            <person name="Zhou Y.K."/>
            <person name="Han B.P."/>
            <person name="Song L.R."/>
            <person name="Shu W.S."/>
        </authorList>
    </citation>
    <scope>NUCLEOTIDE SEQUENCE [LARGE SCALE GENOMIC DNA]</scope>
    <source>
        <strain evidence="2 3">FACHB-391</strain>
    </source>
</reference>
<sequence length="532" mass="60877">MADVSLEPLKVFCSYSHNDEPLKDELAKHLTMLERQGITSTWHDRKIPPGKEWDQQINENLNTADIILLLVSSDFIFSKYCWDVEVTKAIERHANGEACVIPIILRNVFWQDAPFAKLQALPKNAQPIKSWSNQDDAFTNVAQGIKFAAEQLIKEREQQRVRKEAAIAEYLQKAEEFASDGEISSVESYILEDLQEKLKLTDKEDIASREKALEPYGIYKKNLDKYKQYLTRVVDEQGYPLGEKTEAELETLQKYYLLKDVDVVRLKKEQEIEYQKRQTEFATEDLGNGVVLEMVAIPGGKFIMGSPESEPERSGDESPQHSVTIQPFFMGKFTVTQSQWKAVADLPKVNIDLNPEPTNFKGANRPVEQVSWDDAIEFCARLSKKTEKTYRLPSEAEWEYACRAGTTTPFYFGETITTDLANYDGNYTYGSAPKGEYRQQTTDVGKFPANPFGLFDMHGNIWEWCQDEWHENYKGAPKDGSAWLVDNQNRLLRGGSWGSSPRNCRSACRRYDARGSRINFVGFRVVLVRGRT</sequence>
<gene>
    <name evidence="2" type="ORF">H6G95_21780</name>
</gene>
<accession>A0ABR8F290</accession>
<dbReference type="Pfam" id="PF03781">
    <property type="entry name" value="FGE-sulfatase"/>
    <property type="match status" value="1"/>
</dbReference>
<dbReference type="Gene3D" id="3.40.50.10140">
    <property type="entry name" value="Toll/interleukin-1 receptor homology (TIR) domain"/>
    <property type="match status" value="1"/>
</dbReference>
<dbReference type="InterPro" id="IPR005532">
    <property type="entry name" value="SUMF_dom"/>
</dbReference>
<proteinExistence type="predicted"/>
<dbReference type="RefSeq" id="WP_190895794.1">
    <property type="nucleotide sequence ID" value="NZ_JACJTE010000027.1"/>
</dbReference>
<dbReference type="SMART" id="SM00255">
    <property type="entry name" value="TIR"/>
    <property type="match status" value="1"/>
</dbReference>
<dbReference type="Pfam" id="PF13676">
    <property type="entry name" value="TIR_2"/>
    <property type="match status" value="1"/>
</dbReference>
<keyword evidence="3" id="KW-1185">Reference proteome</keyword>
<dbReference type="InterPro" id="IPR042095">
    <property type="entry name" value="SUMF_sf"/>
</dbReference>
<protein>
    <submittedName>
        <fullName evidence="2">SUMF1/EgtB/PvdO family nonheme iron enzyme</fullName>
    </submittedName>
</protein>
<dbReference type="SUPFAM" id="SSF56436">
    <property type="entry name" value="C-type lectin-like"/>
    <property type="match status" value="1"/>
</dbReference>
<feature type="domain" description="TIR" evidence="1">
    <location>
        <begin position="7"/>
        <end position="152"/>
    </location>
</feature>
<dbReference type="Proteomes" id="UP000604661">
    <property type="component" value="Unassembled WGS sequence"/>
</dbReference>
<evidence type="ECO:0000313" key="2">
    <source>
        <dbReference type="EMBL" id="MBD2563199.1"/>
    </source>
</evidence>
<evidence type="ECO:0000313" key="3">
    <source>
        <dbReference type="Proteomes" id="UP000604661"/>
    </source>
</evidence>
<organism evidence="2 3">
    <name type="scientific">Nostoc linckia FACHB-391</name>
    <dbReference type="NCBI Taxonomy" id="2692906"/>
    <lineage>
        <taxon>Bacteria</taxon>
        <taxon>Bacillati</taxon>
        <taxon>Cyanobacteriota</taxon>
        <taxon>Cyanophyceae</taxon>
        <taxon>Nostocales</taxon>
        <taxon>Nostocaceae</taxon>
        <taxon>Nostoc</taxon>
    </lineage>
</organism>